<name>A0A319CJE1_9EURO</name>
<dbReference type="AlphaFoldDB" id="A0A319CJE1"/>
<dbReference type="SMART" id="SM00822">
    <property type="entry name" value="PKS_KR"/>
    <property type="match status" value="1"/>
</dbReference>
<dbReference type="RefSeq" id="XP_025495976.1">
    <property type="nucleotide sequence ID" value="XM_025634198.1"/>
</dbReference>
<feature type="domain" description="Ketoreductase" evidence="3">
    <location>
        <begin position="18"/>
        <end position="194"/>
    </location>
</feature>
<proteinExistence type="predicted"/>
<dbReference type="OrthoDB" id="329835at2759"/>
<dbReference type="GO" id="GO:0006633">
    <property type="term" value="P:fatty acid biosynthetic process"/>
    <property type="evidence" value="ECO:0007669"/>
    <property type="project" value="TreeGrafter"/>
</dbReference>
<dbReference type="InterPro" id="IPR050091">
    <property type="entry name" value="PKS_NRPS_Biosynth_Enz"/>
</dbReference>
<evidence type="ECO:0000313" key="4">
    <source>
        <dbReference type="EMBL" id="PYH85776.1"/>
    </source>
</evidence>
<dbReference type="PANTHER" id="PTHR43775:SF49">
    <property type="entry name" value="SYNTHASE, PUTATIVE (JCVI)-RELATED"/>
    <property type="match status" value="1"/>
</dbReference>
<dbReference type="Proteomes" id="UP000248340">
    <property type="component" value="Unassembled WGS sequence"/>
</dbReference>
<keyword evidence="5" id="KW-1185">Reference proteome</keyword>
<dbReference type="STRING" id="1448315.A0A319CJE1"/>
<evidence type="ECO:0000259" key="3">
    <source>
        <dbReference type="SMART" id="SM00822"/>
    </source>
</evidence>
<dbReference type="InterPro" id="IPR057326">
    <property type="entry name" value="KR_dom"/>
</dbReference>
<dbReference type="SUPFAM" id="SSF51735">
    <property type="entry name" value="NAD(P)-binding Rossmann-fold domains"/>
    <property type="match status" value="1"/>
</dbReference>
<dbReference type="Gene3D" id="3.40.50.720">
    <property type="entry name" value="NAD(P)-binding Rossmann-like Domain"/>
    <property type="match status" value="1"/>
</dbReference>
<evidence type="ECO:0000256" key="2">
    <source>
        <dbReference type="ARBA" id="ARBA00023268"/>
    </source>
</evidence>
<sequence length="228" mass="24767">MASVTMRVKSIPVFQQERSYLLVGGLGGLGRAVASWMVEHGARNLIFLSRTASHAADSDSYVRDLESQGCQVQLVAGSVCELVDVKKCVAQATTPIAGVLNISMVLRDISLTNMTNSDWVTVVKRKVQGTWSLHNALPSDLDFFILISSCSGICGQWGQANYAAANTYLDAFVQYRHHYGLPASVIDLGVMGDVGFVSRNPNVLRQFQNSGAFVLNEDMFLEAMTLAV</sequence>
<dbReference type="GeneID" id="37136939"/>
<protein>
    <submittedName>
        <fullName evidence="4">KR-domain-containing protein</fullName>
    </submittedName>
</protein>
<keyword evidence="2" id="KW-0511">Multifunctional enzyme</keyword>
<dbReference type="GO" id="GO:0044550">
    <property type="term" value="P:secondary metabolite biosynthetic process"/>
    <property type="evidence" value="ECO:0007669"/>
    <property type="project" value="TreeGrafter"/>
</dbReference>
<evidence type="ECO:0000256" key="1">
    <source>
        <dbReference type="ARBA" id="ARBA00022679"/>
    </source>
</evidence>
<dbReference type="PANTHER" id="PTHR43775">
    <property type="entry name" value="FATTY ACID SYNTHASE"/>
    <property type="match status" value="1"/>
</dbReference>
<dbReference type="EMBL" id="KZ821678">
    <property type="protein sequence ID" value="PYH85776.1"/>
    <property type="molecule type" value="Genomic_DNA"/>
</dbReference>
<dbReference type="Pfam" id="PF08659">
    <property type="entry name" value="KR"/>
    <property type="match status" value="1"/>
</dbReference>
<gene>
    <name evidence="4" type="ORF">BO82DRAFT_350593</name>
</gene>
<evidence type="ECO:0000313" key="5">
    <source>
        <dbReference type="Proteomes" id="UP000248340"/>
    </source>
</evidence>
<dbReference type="InterPro" id="IPR013968">
    <property type="entry name" value="PKS_KR"/>
</dbReference>
<dbReference type="InterPro" id="IPR036291">
    <property type="entry name" value="NAD(P)-bd_dom_sf"/>
</dbReference>
<keyword evidence="1" id="KW-0808">Transferase</keyword>
<dbReference type="GO" id="GO:0004312">
    <property type="term" value="F:fatty acid synthase activity"/>
    <property type="evidence" value="ECO:0007669"/>
    <property type="project" value="TreeGrafter"/>
</dbReference>
<organism evidence="4 5">
    <name type="scientific">Aspergillus uvarum CBS 121591</name>
    <dbReference type="NCBI Taxonomy" id="1448315"/>
    <lineage>
        <taxon>Eukaryota</taxon>
        <taxon>Fungi</taxon>
        <taxon>Dikarya</taxon>
        <taxon>Ascomycota</taxon>
        <taxon>Pezizomycotina</taxon>
        <taxon>Eurotiomycetes</taxon>
        <taxon>Eurotiomycetidae</taxon>
        <taxon>Eurotiales</taxon>
        <taxon>Aspergillaceae</taxon>
        <taxon>Aspergillus</taxon>
        <taxon>Aspergillus subgen. Circumdati</taxon>
    </lineage>
</organism>
<accession>A0A319CJE1</accession>
<reference evidence="4 5" key="1">
    <citation type="submission" date="2016-12" db="EMBL/GenBank/DDBJ databases">
        <title>The genomes of Aspergillus section Nigri reveals drivers in fungal speciation.</title>
        <authorList>
            <consortium name="DOE Joint Genome Institute"/>
            <person name="Vesth T.C."/>
            <person name="Nybo J."/>
            <person name="Theobald S."/>
            <person name="Brandl J."/>
            <person name="Frisvad J.C."/>
            <person name="Nielsen K.F."/>
            <person name="Lyhne E.K."/>
            <person name="Kogle M.E."/>
            <person name="Kuo A."/>
            <person name="Riley R."/>
            <person name="Clum A."/>
            <person name="Nolan M."/>
            <person name="Lipzen A."/>
            <person name="Salamov A."/>
            <person name="Henrissat B."/>
            <person name="Wiebenga A."/>
            <person name="De Vries R.P."/>
            <person name="Grigoriev I.V."/>
            <person name="Mortensen U.H."/>
            <person name="Andersen M.R."/>
            <person name="Baker S.E."/>
        </authorList>
    </citation>
    <scope>NUCLEOTIDE SEQUENCE [LARGE SCALE GENOMIC DNA]</scope>
    <source>
        <strain evidence="4 5">CBS 121591</strain>
    </source>
</reference>
<dbReference type="VEuPathDB" id="FungiDB:BO82DRAFT_350593"/>